<dbReference type="InterPro" id="IPR021417">
    <property type="entry name" value="DUF3060"/>
</dbReference>
<evidence type="ECO:0000313" key="3">
    <source>
        <dbReference type="Proteomes" id="UP001597042"/>
    </source>
</evidence>
<dbReference type="EMBL" id="JBHTIM010000001">
    <property type="protein sequence ID" value="MFD0780024.1"/>
    <property type="molecule type" value="Genomic_DNA"/>
</dbReference>
<organism evidence="2 3">
    <name type="scientific">Microbacterium koreense</name>
    <dbReference type="NCBI Taxonomy" id="323761"/>
    <lineage>
        <taxon>Bacteria</taxon>
        <taxon>Bacillati</taxon>
        <taxon>Actinomycetota</taxon>
        <taxon>Actinomycetes</taxon>
        <taxon>Micrococcales</taxon>
        <taxon>Microbacteriaceae</taxon>
        <taxon>Microbacterium</taxon>
    </lineage>
</organism>
<comment type="caution">
    <text evidence="2">The sequence shown here is derived from an EMBL/GenBank/DDBJ whole genome shotgun (WGS) entry which is preliminary data.</text>
</comment>
<feature type="chain" id="PRO_5045143045" evidence="1">
    <location>
        <begin position="27"/>
        <end position="175"/>
    </location>
</feature>
<name>A0ABW2ZN27_9MICO</name>
<feature type="signal peptide" evidence="1">
    <location>
        <begin position="1"/>
        <end position="26"/>
    </location>
</feature>
<sequence>MTLRPRLLMAALAAAGLLTLTGCVTVQVDPAPTPTSDAEPDGEVNAPDDTIGSCVDGVLLIAGSTDDADVSGECSTVRIEGTDLEVDLDDVTVETIEIRGDRIEVDAIDPASVDIEGQENDVDADELGTLSIAGDRNAVDVDGDLGSVRIDGNDNDVEAASIGSITDNGDRNRIR</sequence>
<reference evidence="3" key="1">
    <citation type="journal article" date="2019" name="Int. J. Syst. Evol. Microbiol.">
        <title>The Global Catalogue of Microorganisms (GCM) 10K type strain sequencing project: providing services to taxonomists for standard genome sequencing and annotation.</title>
        <authorList>
            <consortium name="The Broad Institute Genomics Platform"/>
            <consortium name="The Broad Institute Genome Sequencing Center for Infectious Disease"/>
            <person name="Wu L."/>
            <person name="Ma J."/>
        </authorList>
    </citation>
    <scope>NUCLEOTIDE SEQUENCE [LARGE SCALE GENOMIC DNA]</scope>
    <source>
        <strain evidence="3">CCUG 50754</strain>
    </source>
</reference>
<dbReference type="RefSeq" id="WP_378751676.1">
    <property type="nucleotide sequence ID" value="NZ_JBHSSV010000006.1"/>
</dbReference>
<protein>
    <submittedName>
        <fullName evidence="2">DUF3060 domain-containing protein</fullName>
    </submittedName>
</protein>
<dbReference type="Pfam" id="PF11259">
    <property type="entry name" value="DUF3060"/>
    <property type="match status" value="1"/>
</dbReference>
<gene>
    <name evidence="2" type="ORF">ACFQZV_01770</name>
</gene>
<dbReference type="Proteomes" id="UP001597042">
    <property type="component" value="Unassembled WGS sequence"/>
</dbReference>
<accession>A0ABW2ZN27</accession>
<evidence type="ECO:0000256" key="1">
    <source>
        <dbReference type="SAM" id="SignalP"/>
    </source>
</evidence>
<proteinExistence type="predicted"/>
<dbReference type="PROSITE" id="PS51257">
    <property type="entry name" value="PROKAR_LIPOPROTEIN"/>
    <property type="match status" value="1"/>
</dbReference>
<keyword evidence="3" id="KW-1185">Reference proteome</keyword>
<keyword evidence="1" id="KW-0732">Signal</keyword>
<evidence type="ECO:0000313" key="2">
    <source>
        <dbReference type="EMBL" id="MFD0780024.1"/>
    </source>
</evidence>